<feature type="compositionally biased region" description="Basic residues" evidence="1">
    <location>
        <begin position="215"/>
        <end position="238"/>
    </location>
</feature>
<feature type="region of interest" description="Disordered" evidence="1">
    <location>
        <begin position="187"/>
        <end position="238"/>
    </location>
</feature>
<dbReference type="Gene3D" id="1.10.10.970">
    <property type="entry name" value="RNA 2'-phosphotransferase, Tpt1/KptA family, N-terminal domain"/>
    <property type="match status" value="1"/>
</dbReference>
<dbReference type="InterPro" id="IPR042080">
    <property type="entry name" value="RNA_2'-PTrans_N"/>
</dbReference>
<keyword evidence="3" id="KW-1185">Reference proteome</keyword>
<accession>A0A179D4X8</accession>
<dbReference type="GO" id="GO:0016740">
    <property type="term" value="F:transferase activity"/>
    <property type="evidence" value="ECO:0007669"/>
    <property type="project" value="UniProtKB-KW"/>
</dbReference>
<evidence type="ECO:0000313" key="3">
    <source>
        <dbReference type="Proteomes" id="UP000078390"/>
    </source>
</evidence>
<name>A0A179D4X8_9BACT</name>
<dbReference type="EMBL" id="LWLG01000006">
    <property type="protein sequence ID" value="OAQ20841.1"/>
    <property type="molecule type" value="Genomic_DNA"/>
</dbReference>
<dbReference type="STRING" id="999894.TDIS_1130"/>
<dbReference type="OrthoDB" id="4537997at2"/>
<evidence type="ECO:0000313" key="2">
    <source>
        <dbReference type="EMBL" id="OAQ20841.1"/>
    </source>
</evidence>
<organism evidence="2 3">
    <name type="scientific">Thermosulfurimonas dismutans</name>
    <dbReference type="NCBI Taxonomy" id="999894"/>
    <lineage>
        <taxon>Bacteria</taxon>
        <taxon>Pseudomonadati</taxon>
        <taxon>Thermodesulfobacteriota</taxon>
        <taxon>Thermodesulfobacteria</taxon>
        <taxon>Thermodesulfobacteriales</taxon>
        <taxon>Thermodesulfobacteriaceae</taxon>
        <taxon>Thermosulfurimonas</taxon>
    </lineage>
</organism>
<keyword evidence="2" id="KW-0808">Transferase</keyword>
<protein>
    <submittedName>
        <fullName evidence="2">RNA:NAD 2'-phosphotransferase</fullName>
    </submittedName>
</protein>
<dbReference type="SUPFAM" id="SSF56399">
    <property type="entry name" value="ADP-ribosylation"/>
    <property type="match status" value="1"/>
</dbReference>
<sequence>MADTKRLIKLVHYMLVYRPDEFGLIPDNEGFVKIKDLHLAITETDGFRGVRRKELESLFEVFARERFEYRRDLGLVRTKDQVQFTGVEYTENPPARLYLPVKPRAWLHISEKGWQRPDQAIMTPDKDLAKKLARRKGALLIEVDTTIAREEGGIFFRFIEKLYLSPWLPAKALRGPKVDEKFRARYAPKPKAEPEPEPIIPFRPDTQLPELPYRKITRGKKKKIPWKTGRKEKKKGDW</sequence>
<reference evidence="2 3" key="1">
    <citation type="submission" date="2016-04" db="EMBL/GenBank/DDBJ databases">
        <title>Genome analysis of Thermosulfurimonas dismutans, the first thermophilic sulfur-disproportionating bacterium of the phylum Thermodesulfobacteria.</title>
        <authorList>
            <person name="Mardanov A.V."/>
            <person name="Beletsky A.V."/>
            <person name="Kadnikov V.V."/>
            <person name="Slobodkin A.I."/>
            <person name="Ravin N.V."/>
        </authorList>
    </citation>
    <scope>NUCLEOTIDE SEQUENCE [LARGE SCALE GENOMIC DNA]</scope>
    <source>
        <strain evidence="2 3">S95</strain>
    </source>
</reference>
<evidence type="ECO:0000256" key="1">
    <source>
        <dbReference type="SAM" id="MobiDB-lite"/>
    </source>
</evidence>
<gene>
    <name evidence="2" type="ORF">TDIS_1130</name>
</gene>
<dbReference type="RefSeq" id="WP_068670205.1">
    <property type="nucleotide sequence ID" value="NZ_LWLG01000006.1"/>
</dbReference>
<dbReference type="Proteomes" id="UP000078390">
    <property type="component" value="Unassembled WGS sequence"/>
</dbReference>
<comment type="caution">
    <text evidence="2">The sequence shown here is derived from an EMBL/GenBank/DDBJ whole genome shotgun (WGS) entry which is preliminary data.</text>
</comment>
<proteinExistence type="predicted"/>
<dbReference type="AlphaFoldDB" id="A0A179D4X8"/>